<dbReference type="GO" id="GO:0070626">
    <property type="term" value="F:(S)-2-(5-amino-1-(5-phospho-D-ribosyl)imidazole-4-carboxamido) succinate lyase (fumarate-forming) activity"/>
    <property type="evidence" value="ECO:0007669"/>
    <property type="project" value="TreeGrafter"/>
</dbReference>
<sequence length="97" mass="11515">MIPRYTLPEMKKVWSETNKYDNWLRVEKAVCWALAQTGIIPQNDYKLIEKSTYDYKRLNEILADTKHDMTAFLQSITENLGDEGRWIHYGLTTSDIW</sequence>
<dbReference type="AlphaFoldDB" id="A0A383DXC3"/>
<evidence type="ECO:0008006" key="3">
    <source>
        <dbReference type="Google" id="ProtNLM"/>
    </source>
</evidence>
<name>A0A383DXC3_9ZZZZ</name>
<dbReference type="PANTHER" id="PTHR43172">
    <property type="entry name" value="ADENYLOSUCCINATE LYASE"/>
    <property type="match status" value="1"/>
</dbReference>
<dbReference type="InterPro" id="IPR008948">
    <property type="entry name" value="L-Aspartase-like"/>
</dbReference>
<dbReference type="EMBL" id="UINC01220887">
    <property type="protein sequence ID" value="SVE48999.1"/>
    <property type="molecule type" value="Genomic_DNA"/>
</dbReference>
<evidence type="ECO:0000313" key="2">
    <source>
        <dbReference type="EMBL" id="SVE48999.1"/>
    </source>
</evidence>
<dbReference type="InterPro" id="IPR024083">
    <property type="entry name" value="Fumarase/histidase_N"/>
</dbReference>
<proteinExistence type="predicted"/>
<feature type="non-terminal residue" evidence="2">
    <location>
        <position position="97"/>
    </location>
</feature>
<organism evidence="2">
    <name type="scientific">marine metagenome</name>
    <dbReference type="NCBI Taxonomy" id="408172"/>
    <lineage>
        <taxon>unclassified sequences</taxon>
        <taxon>metagenomes</taxon>
        <taxon>ecological metagenomes</taxon>
    </lineage>
</organism>
<dbReference type="GO" id="GO:0005829">
    <property type="term" value="C:cytosol"/>
    <property type="evidence" value="ECO:0007669"/>
    <property type="project" value="TreeGrafter"/>
</dbReference>
<dbReference type="PANTHER" id="PTHR43172:SF1">
    <property type="entry name" value="ADENYLOSUCCINATE LYASE"/>
    <property type="match status" value="1"/>
</dbReference>
<dbReference type="GO" id="GO:0004018">
    <property type="term" value="F:N6-(1,2-dicarboxyethyl)AMP AMP-lyase (fumarate-forming) activity"/>
    <property type="evidence" value="ECO:0007669"/>
    <property type="project" value="TreeGrafter"/>
</dbReference>
<dbReference type="Gene3D" id="1.10.275.10">
    <property type="entry name" value="Fumarase/aspartase (N-terminal domain)"/>
    <property type="match status" value="1"/>
</dbReference>
<gene>
    <name evidence="2" type="ORF">METZ01_LOCUS501853</name>
</gene>
<keyword evidence="1" id="KW-0456">Lyase</keyword>
<dbReference type="GO" id="GO:0044208">
    <property type="term" value="P:'de novo' AMP biosynthetic process"/>
    <property type="evidence" value="ECO:0007669"/>
    <property type="project" value="TreeGrafter"/>
</dbReference>
<protein>
    <recommendedName>
        <fullName evidence="3">Fumarate lyase N-terminal domain-containing protein</fullName>
    </recommendedName>
</protein>
<evidence type="ECO:0000256" key="1">
    <source>
        <dbReference type="ARBA" id="ARBA00023239"/>
    </source>
</evidence>
<accession>A0A383DXC3</accession>
<dbReference type="SUPFAM" id="SSF48557">
    <property type="entry name" value="L-aspartase-like"/>
    <property type="match status" value="1"/>
</dbReference>
<reference evidence="2" key="1">
    <citation type="submission" date="2018-05" db="EMBL/GenBank/DDBJ databases">
        <authorList>
            <person name="Lanie J.A."/>
            <person name="Ng W.-L."/>
            <person name="Kazmierczak K.M."/>
            <person name="Andrzejewski T.M."/>
            <person name="Davidsen T.M."/>
            <person name="Wayne K.J."/>
            <person name="Tettelin H."/>
            <person name="Glass J.I."/>
            <person name="Rusch D."/>
            <person name="Podicherti R."/>
            <person name="Tsui H.-C.T."/>
            <person name="Winkler M.E."/>
        </authorList>
    </citation>
    <scope>NUCLEOTIDE SEQUENCE</scope>
</reference>